<keyword evidence="2" id="KW-0472">Membrane</keyword>
<feature type="coiled-coil region" evidence="1">
    <location>
        <begin position="40"/>
        <end position="67"/>
    </location>
</feature>
<proteinExistence type="predicted"/>
<keyword evidence="2" id="KW-1133">Transmembrane helix</keyword>
<protein>
    <submittedName>
        <fullName evidence="3">Uncharacterized protein</fullName>
    </submittedName>
</protein>
<evidence type="ECO:0000313" key="4">
    <source>
        <dbReference type="Proteomes" id="UP001596410"/>
    </source>
</evidence>
<dbReference type="Proteomes" id="UP001596410">
    <property type="component" value="Unassembled WGS sequence"/>
</dbReference>
<dbReference type="EMBL" id="JBHSZV010000039">
    <property type="protein sequence ID" value="MFC7063141.1"/>
    <property type="molecule type" value="Genomic_DNA"/>
</dbReference>
<dbReference type="Gene3D" id="3.20.20.80">
    <property type="entry name" value="Glycosidases"/>
    <property type="match status" value="1"/>
</dbReference>
<dbReference type="RefSeq" id="WP_204711711.1">
    <property type="nucleotide sequence ID" value="NZ_JBHSZV010000039.1"/>
</dbReference>
<evidence type="ECO:0000313" key="3">
    <source>
        <dbReference type="EMBL" id="MFC7063141.1"/>
    </source>
</evidence>
<feature type="transmembrane region" description="Helical" evidence="2">
    <location>
        <begin position="7"/>
        <end position="28"/>
    </location>
</feature>
<dbReference type="CDD" id="cd19608">
    <property type="entry name" value="GH113_mannanase-like"/>
    <property type="match status" value="1"/>
</dbReference>
<accession>A0ABW2ENT4</accession>
<keyword evidence="1" id="KW-0175">Coiled coil</keyword>
<keyword evidence="4" id="KW-1185">Reference proteome</keyword>
<dbReference type="Pfam" id="PF22612">
    <property type="entry name" value="GH113"/>
    <property type="match status" value="1"/>
</dbReference>
<gene>
    <name evidence="3" type="ORF">ACFQIC_15055</name>
</gene>
<comment type="caution">
    <text evidence="3">The sequence shown here is derived from an EMBL/GenBank/DDBJ whole genome shotgun (WGS) entry which is preliminary data.</text>
</comment>
<sequence>MTSSSRILIILFIVASLVLVFWFGQGYLSTDSEDIVEKENVKEAQNISNLESEIESKEQMIDRKYESNEFQAGMTLLVYGHPDISEGKKMFKHLKSLGINSVTITFPFYQKDWQANHVKSDPTITPTNSELKHLIQGAHAEDLSVMIRPILDEQSLMSSGYWRGQIQPTDPEEWFNSYRSLLLQYAVLAQSTNVEFFNIGTELSSLQNRYSDEWVKLIEELRENYDGELIYSFNWDTVKDISTIEFVHLLDHVGIDAYFPLEAPNGASIETLENEWAKWTSELNTLQNHKSIIITEAGMIPVDGAYRQPYAWSIPDGELDGQAQANYYEATFNALQPMSEGIYWWCVTLGQDPEVIDYSPLDLPTEKVIKQHYLNDFTDE</sequence>
<reference evidence="4" key="1">
    <citation type="journal article" date="2019" name="Int. J. Syst. Evol. Microbiol.">
        <title>The Global Catalogue of Microorganisms (GCM) 10K type strain sequencing project: providing services to taxonomists for standard genome sequencing and annotation.</title>
        <authorList>
            <consortium name="The Broad Institute Genomics Platform"/>
            <consortium name="The Broad Institute Genome Sequencing Center for Infectious Disease"/>
            <person name="Wu L."/>
            <person name="Ma J."/>
        </authorList>
    </citation>
    <scope>NUCLEOTIDE SEQUENCE [LARGE SCALE GENOMIC DNA]</scope>
    <source>
        <strain evidence="4">CGMCC 4.1621</strain>
    </source>
</reference>
<dbReference type="InterPro" id="IPR055151">
    <property type="entry name" value="GH113"/>
</dbReference>
<organism evidence="3 4">
    <name type="scientific">Halobacillus seohaensis</name>
    <dbReference type="NCBI Taxonomy" id="447421"/>
    <lineage>
        <taxon>Bacteria</taxon>
        <taxon>Bacillati</taxon>
        <taxon>Bacillota</taxon>
        <taxon>Bacilli</taxon>
        <taxon>Bacillales</taxon>
        <taxon>Bacillaceae</taxon>
        <taxon>Halobacillus</taxon>
    </lineage>
</organism>
<evidence type="ECO:0000256" key="2">
    <source>
        <dbReference type="SAM" id="Phobius"/>
    </source>
</evidence>
<dbReference type="InterPro" id="IPR017853">
    <property type="entry name" value="GH"/>
</dbReference>
<name>A0ABW2ENT4_9BACI</name>
<keyword evidence="2" id="KW-0812">Transmembrane</keyword>
<evidence type="ECO:0000256" key="1">
    <source>
        <dbReference type="SAM" id="Coils"/>
    </source>
</evidence>
<dbReference type="SUPFAM" id="SSF51445">
    <property type="entry name" value="(Trans)glycosidases"/>
    <property type="match status" value="1"/>
</dbReference>